<gene>
    <name evidence="1" type="ORF">L0M14_23475</name>
</gene>
<evidence type="ECO:0000313" key="2">
    <source>
        <dbReference type="Proteomes" id="UP001649230"/>
    </source>
</evidence>
<accession>A0ABY3SGI4</accession>
<name>A0ABY3SGI4_9BACL</name>
<dbReference type="Proteomes" id="UP001649230">
    <property type="component" value="Chromosome"/>
</dbReference>
<keyword evidence="2" id="KW-1185">Reference proteome</keyword>
<proteinExistence type="predicted"/>
<dbReference type="EMBL" id="CP090978">
    <property type="protein sequence ID" value="UJF32578.1"/>
    <property type="molecule type" value="Genomic_DNA"/>
</dbReference>
<sequence length="111" mass="12822">MKKRSLVVLFSDMESYLYNKELLPYTHRLRRAHYVLMLSLSDPLLHEWARVQVETSREAYIQSVAHKFALDRHQYTAQMAGQGIPVMDVPADQLTLSAVNAYLELKSKDAL</sequence>
<protein>
    <submittedName>
        <fullName evidence="1">Uncharacterized protein</fullName>
    </submittedName>
</protein>
<dbReference type="PANTHER" id="PTHR33608:SF3">
    <property type="entry name" value="SLR2013 PROTEIN"/>
    <property type="match status" value="1"/>
</dbReference>
<dbReference type="PANTHER" id="PTHR33608">
    <property type="entry name" value="BLL2464 PROTEIN"/>
    <property type="match status" value="1"/>
</dbReference>
<reference evidence="1 2" key="1">
    <citation type="journal article" date="2024" name="Int. J. Syst. Evol. Microbiol.">
        <title>Paenibacillus hexagrammi sp. nov., a novel bacterium isolated from the gut content of Hexagrammos agrammus.</title>
        <authorList>
            <person name="Jung H.K."/>
            <person name="Kim D.G."/>
            <person name="Zin H."/>
            <person name="Park J."/>
            <person name="Jung H."/>
            <person name="Kim Y.O."/>
            <person name="Kong H.J."/>
            <person name="Kim J.W."/>
            <person name="Kim Y.S."/>
        </authorList>
    </citation>
    <scope>NUCLEOTIDE SEQUENCE [LARGE SCALE GENOMIC DNA]</scope>
    <source>
        <strain evidence="1 2">YPD9-1</strain>
    </source>
</reference>
<dbReference type="RefSeq" id="WP_235118926.1">
    <property type="nucleotide sequence ID" value="NZ_CP090978.1"/>
</dbReference>
<evidence type="ECO:0000313" key="1">
    <source>
        <dbReference type="EMBL" id="UJF32578.1"/>
    </source>
</evidence>
<organism evidence="1 2">
    <name type="scientific">Paenibacillus hexagrammi</name>
    <dbReference type="NCBI Taxonomy" id="2908839"/>
    <lineage>
        <taxon>Bacteria</taxon>
        <taxon>Bacillati</taxon>
        <taxon>Bacillota</taxon>
        <taxon>Bacilli</taxon>
        <taxon>Bacillales</taxon>
        <taxon>Paenibacillaceae</taxon>
        <taxon>Paenibacillus</taxon>
    </lineage>
</organism>